<evidence type="ECO:0000256" key="4">
    <source>
        <dbReference type="ARBA" id="ARBA00023163"/>
    </source>
</evidence>
<dbReference type="GO" id="GO:0032993">
    <property type="term" value="C:protein-DNA complex"/>
    <property type="evidence" value="ECO:0007669"/>
    <property type="project" value="TreeGrafter"/>
</dbReference>
<keyword evidence="4" id="KW-0804">Transcription</keyword>
<dbReference type="CDD" id="cd08414">
    <property type="entry name" value="PBP2_LTTR_aromatics_like"/>
    <property type="match status" value="1"/>
</dbReference>
<dbReference type="GO" id="GO:0003677">
    <property type="term" value="F:DNA binding"/>
    <property type="evidence" value="ECO:0007669"/>
    <property type="project" value="UniProtKB-KW"/>
</dbReference>
<dbReference type="Pfam" id="PF03466">
    <property type="entry name" value="LysR_substrate"/>
    <property type="match status" value="1"/>
</dbReference>
<feature type="domain" description="LysR substrate-binding" evidence="5">
    <location>
        <begin position="3"/>
        <end position="165"/>
    </location>
</feature>
<dbReference type="KEGG" id="buz:AYM40_06945"/>
<dbReference type="PANTHER" id="PTHR30346">
    <property type="entry name" value="TRANSCRIPTIONAL DUAL REGULATOR HCAR-RELATED"/>
    <property type="match status" value="1"/>
</dbReference>
<sequence length="185" mass="19888">MHIVAMETPTQLERLSDGAVDVGFIRPRAQYPEGVTARVVQRERLLIAVSTDSPLARAKLLKASQLRGLPFIEPQFNEAAGFAEELAKLGRIGGFDAEPEYRVNDFITAVSMASAGYGVALVPQSVRAFAQPGVVFKALADFKDQVELAVAYRVREHSPCVRAFVVSVMSSGGLGRDASALISVP</sequence>
<dbReference type="OrthoDB" id="5292387at2"/>
<keyword evidence="2" id="KW-0805">Transcription regulation</keyword>
<dbReference type="PANTHER" id="PTHR30346:SF17">
    <property type="entry name" value="LYSR FAMILY TRANSCRIPTIONAL REGULATOR"/>
    <property type="match status" value="1"/>
</dbReference>
<dbReference type="EMBL" id="CP014578">
    <property type="protein sequence ID" value="ANB72135.1"/>
    <property type="molecule type" value="Genomic_DNA"/>
</dbReference>
<comment type="similarity">
    <text evidence="1">Belongs to the LysR transcriptional regulatory family.</text>
</comment>
<dbReference type="STRING" id="1804984.AYM40_06945"/>
<gene>
    <name evidence="6" type="ORF">AYM40_06945</name>
</gene>
<evidence type="ECO:0000313" key="7">
    <source>
        <dbReference type="Proteomes" id="UP000076852"/>
    </source>
</evidence>
<dbReference type="InterPro" id="IPR005119">
    <property type="entry name" value="LysR_subst-bd"/>
</dbReference>
<protein>
    <recommendedName>
        <fullName evidence="5">LysR substrate-binding domain-containing protein</fullName>
    </recommendedName>
</protein>
<dbReference type="AlphaFoldDB" id="A0A160FIW8"/>
<dbReference type="GO" id="GO:0003700">
    <property type="term" value="F:DNA-binding transcription factor activity"/>
    <property type="evidence" value="ECO:0007669"/>
    <property type="project" value="TreeGrafter"/>
</dbReference>
<keyword evidence="3" id="KW-0238">DNA-binding</keyword>
<reference evidence="6 7" key="1">
    <citation type="journal article" date="2016" name="Gene">
        <title>PacBio SMRT assembly of a complex multi-replicon genome reveals chlorocatechol degradative operon in a region of genome plasticity.</title>
        <authorList>
            <person name="Ricker N."/>
            <person name="Shen S.Y."/>
            <person name="Goordial J."/>
            <person name="Jin S."/>
            <person name="Fulthorpe R.R."/>
        </authorList>
    </citation>
    <scope>NUCLEOTIDE SEQUENCE [LARGE SCALE GENOMIC DNA]</scope>
    <source>
        <strain evidence="6 7">OLGA172</strain>
    </source>
</reference>
<evidence type="ECO:0000256" key="3">
    <source>
        <dbReference type="ARBA" id="ARBA00023125"/>
    </source>
</evidence>
<evidence type="ECO:0000259" key="5">
    <source>
        <dbReference type="Pfam" id="PF03466"/>
    </source>
</evidence>
<dbReference type="Gene3D" id="3.40.190.10">
    <property type="entry name" value="Periplasmic binding protein-like II"/>
    <property type="match status" value="2"/>
</dbReference>
<evidence type="ECO:0000256" key="1">
    <source>
        <dbReference type="ARBA" id="ARBA00009437"/>
    </source>
</evidence>
<accession>A0A160FIW8</accession>
<proteinExistence type="inferred from homology"/>
<evidence type="ECO:0000313" key="6">
    <source>
        <dbReference type="EMBL" id="ANB72135.1"/>
    </source>
</evidence>
<dbReference type="Proteomes" id="UP000076852">
    <property type="component" value="Chromosome 1"/>
</dbReference>
<evidence type="ECO:0000256" key="2">
    <source>
        <dbReference type="ARBA" id="ARBA00023015"/>
    </source>
</evidence>
<organism evidence="6 7">
    <name type="scientific">Paraburkholderia phytofirmans OLGA172</name>
    <dbReference type="NCBI Taxonomy" id="1417228"/>
    <lineage>
        <taxon>Bacteria</taxon>
        <taxon>Pseudomonadati</taxon>
        <taxon>Pseudomonadota</taxon>
        <taxon>Betaproteobacteria</taxon>
        <taxon>Burkholderiales</taxon>
        <taxon>Burkholderiaceae</taxon>
        <taxon>Paraburkholderia</taxon>
    </lineage>
</organism>
<name>A0A160FIW8_9BURK</name>
<keyword evidence="7" id="KW-1185">Reference proteome</keyword>
<dbReference type="SUPFAM" id="SSF53850">
    <property type="entry name" value="Periplasmic binding protein-like II"/>
    <property type="match status" value="1"/>
</dbReference>